<dbReference type="Proteomes" id="UP000569092">
    <property type="component" value="Unassembled WGS sequence"/>
</dbReference>
<name>A0A7W8N5M0_9BACT</name>
<sequence>MALPLFRQSGVLAEQAGVKEWRIRWKGLSQVSLE</sequence>
<protein>
    <submittedName>
        <fullName evidence="1">Uncharacterized protein</fullName>
    </submittedName>
</protein>
<dbReference type="AlphaFoldDB" id="A0A7W8N5M0"/>
<proteinExistence type="predicted"/>
<comment type="caution">
    <text evidence="1">The sequence shown here is derived from an EMBL/GenBank/DDBJ whole genome shotgun (WGS) entry which is preliminary data.</text>
</comment>
<dbReference type="EMBL" id="JACHDZ010000004">
    <property type="protein sequence ID" value="MBB5344701.1"/>
    <property type="molecule type" value="Genomic_DNA"/>
</dbReference>
<evidence type="ECO:0000313" key="2">
    <source>
        <dbReference type="Proteomes" id="UP000569092"/>
    </source>
</evidence>
<organism evidence="1 2">
    <name type="scientific">Tunturiibacter lichenicola</name>
    <dbReference type="NCBI Taxonomy" id="2051959"/>
    <lineage>
        <taxon>Bacteria</taxon>
        <taxon>Pseudomonadati</taxon>
        <taxon>Acidobacteriota</taxon>
        <taxon>Terriglobia</taxon>
        <taxon>Terriglobales</taxon>
        <taxon>Acidobacteriaceae</taxon>
        <taxon>Tunturiibacter</taxon>
    </lineage>
</organism>
<reference evidence="1 2" key="1">
    <citation type="submission" date="2020-08" db="EMBL/GenBank/DDBJ databases">
        <title>Genomic Encyclopedia of Type Strains, Phase IV (KMG-V): Genome sequencing to study the core and pangenomes of soil and plant-associated prokaryotes.</title>
        <authorList>
            <person name="Whitman W."/>
        </authorList>
    </citation>
    <scope>NUCLEOTIDE SEQUENCE [LARGE SCALE GENOMIC DNA]</scope>
    <source>
        <strain evidence="1 2">M8US30</strain>
    </source>
</reference>
<gene>
    <name evidence="1" type="ORF">HDF10_002687</name>
</gene>
<evidence type="ECO:0000313" key="1">
    <source>
        <dbReference type="EMBL" id="MBB5344701.1"/>
    </source>
</evidence>
<accession>A0A7W8N5M0</accession>